<gene>
    <name evidence="1" type="ORF">AVDCRST_MAG93-9901</name>
</gene>
<name>A0A6J4NSC8_9CHLR</name>
<reference evidence="1" key="1">
    <citation type="submission" date="2020-02" db="EMBL/GenBank/DDBJ databases">
        <authorList>
            <person name="Meier V. D."/>
        </authorList>
    </citation>
    <scope>NUCLEOTIDE SEQUENCE</scope>
    <source>
        <strain evidence="1">AVDCRST_MAG93</strain>
    </source>
</reference>
<dbReference type="EMBL" id="CADCTR010003324">
    <property type="protein sequence ID" value="CAA9394492.1"/>
    <property type="molecule type" value="Genomic_DNA"/>
</dbReference>
<accession>A0A6J4NSC8</accession>
<organism evidence="1">
    <name type="scientific">uncultured Chloroflexia bacterium</name>
    <dbReference type="NCBI Taxonomy" id="1672391"/>
    <lineage>
        <taxon>Bacteria</taxon>
        <taxon>Bacillati</taxon>
        <taxon>Chloroflexota</taxon>
        <taxon>Chloroflexia</taxon>
        <taxon>environmental samples</taxon>
    </lineage>
</organism>
<sequence>MTTSTVPENDQVDGGNTYLVSGHGSFNNTTTVTVAQPANPTREHVGRALHAWRKNVEHNPRDLNALNRASLNLEACPWYLMPDGELVITSASDSRKRYHVNLDGCDCRAALSGRPCWHVAAYKVLHTADAMRRYEASQKAAQHATAQALVDELF</sequence>
<protein>
    <recommendedName>
        <fullName evidence="2">SWIM-type domain-containing protein</fullName>
    </recommendedName>
</protein>
<evidence type="ECO:0000313" key="1">
    <source>
        <dbReference type="EMBL" id="CAA9394492.1"/>
    </source>
</evidence>
<proteinExistence type="predicted"/>
<evidence type="ECO:0008006" key="2">
    <source>
        <dbReference type="Google" id="ProtNLM"/>
    </source>
</evidence>
<dbReference type="AlphaFoldDB" id="A0A6J4NSC8"/>